<name>A0A7D9H3G8_DEKBR</name>
<comment type="cofactor">
    <cofactor evidence="1">
        <name>pyridoxal 5'-phosphate</name>
        <dbReference type="ChEBI" id="CHEBI:597326"/>
    </cofactor>
</comment>
<comment type="similarity">
    <text evidence="2">Belongs to the class-I pyridoxal-phosphate-dependent aminotransferase family.</text>
</comment>
<evidence type="ECO:0000259" key="6">
    <source>
        <dbReference type="Pfam" id="PF00155"/>
    </source>
</evidence>
<dbReference type="InterPro" id="IPR015421">
    <property type="entry name" value="PyrdxlP-dep_Trfase_major"/>
</dbReference>
<dbReference type="Pfam" id="PF00155">
    <property type="entry name" value="Aminotran_1_2"/>
    <property type="match status" value="1"/>
</dbReference>
<evidence type="ECO:0000256" key="2">
    <source>
        <dbReference type="ARBA" id="ARBA00007441"/>
    </source>
</evidence>
<accession>A0A7D9H3G8</accession>
<organism evidence="7 8">
    <name type="scientific">Dekkera bruxellensis</name>
    <name type="common">Brettanomyces custersii</name>
    <dbReference type="NCBI Taxonomy" id="5007"/>
    <lineage>
        <taxon>Eukaryota</taxon>
        <taxon>Fungi</taxon>
        <taxon>Dikarya</taxon>
        <taxon>Ascomycota</taxon>
        <taxon>Saccharomycotina</taxon>
        <taxon>Pichiomycetes</taxon>
        <taxon>Pichiales</taxon>
        <taxon>Pichiaceae</taxon>
        <taxon>Brettanomyces</taxon>
    </lineage>
</organism>
<dbReference type="SUPFAM" id="SSF53383">
    <property type="entry name" value="PLP-dependent transferases"/>
    <property type="match status" value="1"/>
</dbReference>
<dbReference type="InterPro" id="IPR004839">
    <property type="entry name" value="Aminotransferase_I/II_large"/>
</dbReference>
<keyword evidence="8" id="KW-1185">Reference proteome</keyword>
<dbReference type="GO" id="GO:0009074">
    <property type="term" value="P:aromatic amino acid family catabolic process"/>
    <property type="evidence" value="ECO:0007669"/>
    <property type="project" value="TreeGrafter"/>
</dbReference>
<dbReference type="GO" id="GO:0030170">
    <property type="term" value="F:pyridoxal phosphate binding"/>
    <property type="evidence" value="ECO:0007669"/>
    <property type="project" value="InterPro"/>
</dbReference>
<dbReference type="AlphaFoldDB" id="A0A7D9H3G8"/>
<evidence type="ECO:0000256" key="5">
    <source>
        <dbReference type="ARBA" id="ARBA00022898"/>
    </source>
</evidence>
<dbReference type="Gene3D" id="3.40.640.10">
    <property type="entry name" value="Type I PLP-dependent aspartate aminotransferase-like (Major domain)"/>
    <property type="match status" value="1"/>
</dbReference>
<keyword evidence="5" id="KW-0663">Pyridoxal phosphate</keyword>
<evidence type="ECO:0000256" key="1">
    <source>
        <dbReference type="ARBA" id="ARBA00001933"/>
    </source>
</evidence>
<dbReference type="PANTHER" id="PTHR42790:SF21">
    <property type="entry name" value="AROMATIC_AMINOADIPATE AMINOTRANSFERASE 1"/>
    <property type="match status" value="1"/>
</dbReference>
<dbReference type="GO" id="GO:0008793">
    <property type="term" value="F:aromatic-amino-acid transaminase activity"/>
    <property type="evidence" value="ECO:0007669"/>
    <property type="project" value="TreeGrafter"/>
</dbReference>
<evidence type="ECO:0000313" key="7">
    <source>
        <dbReference type="EMBL" id="VUG19224.1"/>
    </source>
</evidence>
<reference evidence="7 8" key="1">
    <citation type="submission" date="2019-07" db="EMBL/GenBank/DDBJ databases">
        <authorList>
            <person name="Friedrich A."/>
            <person name="Schacherer J."/>
        </authorList>
    </citation>
    <scope>NUCLEOTIDE SEQUENCE [LARGE SCALE GENOMIC DNA]</scope>
</reference>
<dbReference type="GO" id="GO:0047536">
    <property type="term" value="F:2-aminoadipate transaminase activity"/>
    <property type="evidence" value="ECO:0007669"/>
    <property type="project" value="TreeGrafter"/>
</dbReference>
<dbReference type="GO" id="GO:0019878">
    <property type="term" value="P:lysine biosynthetic process via aminoadipic acid"/>
    <property type="evidence" value="ECO:0007669"/>
    <property type="project" value="TreeGrafter"/>
</dbReference>
<dbReference type="GO" id="GO:0006571">
    <property type="term" value="P:tyrosine biosynthetic process"/>
    <property type="evidence" value="ECO:0007669"/>
    <property type="project" value="TreeGrafter"/>
</dbReference>
<proteinExistence type="inferred from homology"/>
<dbReference type="PANTHER" id="PTHR42790">
    <property type="entry name" value="AMINOTRANSFERASE"/>
    <property type="match status" value="1"/>
</dbReference>
<dbReference type="CDD" id="cd00609">
    <property type="entry name" value="AAT_like"/>
    <property type="match status" value="1"/>
</dbReference>
<sequence length="452" mass="52743">MTQDWNRFLSVEAKNRHPSVMKTVGGPDIISFGCGMPHSDCFPLKGLSIKYTTPDSNFKKTAIGSNEDDANSKEGASEIYQMCQYMSASGTTYFKKWTHEHIEEFHKPAFRDWDCLIQSGATLSFDQILRMICDPEIDTILAEELTYPCFLESCKPLRLKVFGVKMDADGVDVNDLDMILTNWYEDERTKKYRKPKFYYCMPFGQNPSGITMTIQRKKDLLQICQKHDILVVEDDPYFHLQLDPSAKNVPSLLKFDTDGRVLRIDSFSKMMMPGMRISVVTANNFFVKKLTMMNELSIHSAAAPSQLIVYMLMQEWRQQGFRQWIEYIQANYRRRRDIILDAFDKYLPKSLCSWNKPSSGMFLWIKLRLDKFPKLDRSEDDSEWALELEDLVYDQALKEKIYLTKGHWFMIDDMVMAGFRATYASGEYEDLYEGSRRLGIAIRHVHENLYEK</sequence>
<evidence type="ECO:0000256" key="4">
    <source>
        <dbReference type="ARBA" id="ARBA00022679"/>
    </source>
</evidence>
<dbReference type="InterPro" id="IPR050859">
    <property type="entry name" value="Class-I_PLP-dep_aminotransf"/>
</dbReference>
<evidence type="ECO:0000256" key="3">
    <source>
        <dbReference type="ARBA" id="ARBA00022576"/>
    </source>
</evidence>
<dbReference type="Proteomes" id="UP000478008">
    <property type="component" value="Unassembled WGS sequence"/>
</dbReference>
<dbReference type="EMBL" id="CABFWN010000004">
    <property type="protein sequence ID" value="VUG19224.1"/>
    <property type="molecule type" value="Genomic_DNA"/>
</dbReference>
<evidence type="ECO:0000313" key="8">
    <source>
        <dbReference type="Proteomes" id="UP000478008"/>
    </source>
</evidence>
<protein>
    <submittedName>
        <fullName evidence="7">DEBR0S4_13454g1_1</fullName>
    </submittedName>
</protein>
<dbReference type="InterPro" id="IPR015424">
    <property type="entry name" value="PyrdxlP-dep_Trfase"/>
</dbReference>
<keyword evidence="3" id="KW-0032">Aminotransferase</keyword>
<feature type="domain" description="Aminotransferase class I/classII large" evidence="6">
    <location>
        <begin position="117"/>
        <end position="433"/>
    </location>
</feature>
<gene>
    <name evidence="7" type="ORF">DEBR0S4_13454G</name>
</gene>
<keyword evidence="4" id="KW-0808">Transferase</keyword>